<organism evidence="2">
    <name type="scientific">Streptomyces haneummycinicus</name>
    <dbReference type="NCBI Taxonomy" id="3074435"/>
    <lineage>
        <taxon>Bacteria</taxon>
        <taxon>Bacillati</taxon>
        <taxon>Actinomycetota</taxon>
        <taxon>Actinomycetes</taxon>
        <taxon>Kitasatosporales</taxon>
        <taxon>Streptomycetaceae</taxon>
        <taxon>Streptomyces</taxon>
    </lineage>
</organism>
<feature type="region of interest" description="Disordered" evidence="1">
    <location>
        <begin position="1"/>
        <end position="20"/>
    </location>
</feature>
<dbReference type="AlphaFoldDB" id="A0AAT9HYL5"/>
<accession>A0AAT9HYL5</accession>
<evidence type="ECO:0000256" key="1">
    <source>
        <dbReference type="SAM" id="MobiDB-lite"/>
    </source>
</evidence>
<name>A0AAT9HYL5_9ACTN</name>
<gene>
    <name evidence="2" type="ORF">SHKM778_89910</name>
</gene>
<sequence length="174" mass="17699">MAERCAASGGAAGGKDQSASLVPASGKYPPAYSASKVRCALAPPCSSSHSHSAYVAKPSFSHMSRQVRGVTESPYHWWAISWTSSPIPGAPGKTGRFCVSSAYPASPGRSTIAPVEENGYGPKAFSAQATTSGSRASTARLAAACSGSTAVNTGSPPSVTVRRTSYLPMASVAR</sequence>
<protein>
    <submittedName>
        <fullName evidence="2">Uncharacterized protein</fullName>
    </submittedName>
</protein>
<reference evidence="2" key="2">
    <citation type="submission" date="2024-07" db="EMBL/GenBank/DDBJ databases">
        <title>Streptomyces haneummycinica sp. nov., a new antibiotic-producing actinobacterium isolated from marine sediment.</title>
        <authorList>
            <person name="Uemura M."/>
            <person name="Hamada M."/>
            <person name="Hirano S."/>
            <person name="Kobayashi K."/>
            <person name="Ohshiro T."/>
            <person name="Kobayashi T."/>
            <person name="Terahara T."/>
        </authorList>
    </citation>
    <scope>NUCLEOTIDE SEQUENCE</scope>
    <source>
        <strain evidence="2">KM77-8</strain>
    </source>
</reference>
<evidence type="ECO:0000313" key="2">
    <source>
        <dbReference type="EMBL" id="BFO22603.1"/>
    </source>
</evidence>
<dbReference type="EMBL" id="AP035768">
    <property type="protein sequence ID" value="BFO22603.1"/>
    <property type="molecule type" value="Genomic_DNA"/>
</dbReference>
<proteinExistence type="predicted"/>
<reference evidence="2" key="1">
    <citation type="submission" date="2024-06" db="EMBL/GenBank/DDBJ databases">
        <authorList>
            <consortium name="consrtm"/>
            <person name="Uemura M."/>
            <person name="Terahara T."/>
        </authorList>
    </citation>
    <scope>NUCLEOTIDE SEQUENCE</scope>
    <source>
        <strain evidence="2">KM77-8</strain>
    </source>
</reference>